<evidence type="ECO:0000256" key="2">
    <source>
        <dbReference type="ARBA" id="ARBA00022692"/>
    </source>
</evidence>
<proteinExistence type="predicted"/>
<feature type="transmembrane region" description="Helical" evidence="5">
    <location>
        <begin position="159"/>
        <end position="178"/>
    </location>
</feature>
<dbReference type="RefSeq" id="XP_004345623.1">
    <property type="nucleotide sequence ID" value="XM_004345573.2"/>
</dbReference>
<feature type="transmembrane region" description="Helical" evidence="5">
    <location>
        <begin position="55"/>
        <end position="76"/>
    </location>
</feature>
<name>A0A0D2WT94_CAPO3</name>
<dbReference type="Pfam" id="PF10277">
    <property type="entry name" value="Frag1"/>
    <property type="match status" value="1"/>
</dbReference>
<evidence type="ECO:0000256" key="4">
    <source>
        <dbReference type="ARBA" id="ARBA00023136"/>
    </source>
</evidence>
<feature type="transmembrane region" description="Helical" evidence="5">
    <location>
        <begin position="88"/>
        <end position="107"/>
    </location>
</feature>
<sequence length="266" mass="28642">MGVLSQVNARAVVIASVVVSLTTIFGCYATAVHLHHVKAWLPMISDCGVDAPEKYPFRLGIISSALLIMFNAYLVWAISGSSASKSNTVAFISALGGAAGLAVVGAVNEAEDNSVHGTAAVIFFFLYELYMIIITVNLFHVRGKTAQGYRAVSDFSLTLKVFALTVGTVALALFVYMNSDWGKYSLQIAICEWTGTMMIQLFNISFVFEYGTDYKLDATIVNSVASYAAPKQPALPLMFVAVASPRVNSKTGEWLDQVAWKPAAIV</sequence>
<dbReference type="InterPro" id="IPR050911">
    <property type="entry name" value="DRAM/TMEM150_Autophagy_Mod"/>
</dbReference>
<organism evidence="7 8">
    <name type="scientific">Capsaspora owczarzaki (strain ATCC 30864)</name>
    <dbReference type="NCBI Taxonomy" id="595528"/>
    <lineage>
        <taxon>Eukaryota</taxon>
        <taxon>Filasterea</taxon>
        <taxon>Capsaspora</taxon>
    </lineage>
</organism>
<dbReference type="Proteomes" id="UP000008743">
    <property type="component" value="Unassembled WGS sequence"/>
</dbReference>
<evidence type="ECO:0000256" key="1">
    <source>
        <dbReference type="ARBA" id="ARBA00004127"/>
    </source>
</evidence>
<evidence type="ECO:0000256" key="5">
    <source>
        <dbReference type="SAM" id="Phobius"/>
    </source>
</evidence>
<keyword evidence="4 5" id="KW-0472">Membrane</keyword>
<protein>
    <recommendedName>
        <fullName evidence="6">CWH43-like N-terminal domain-containing protein</fullName>
    </recommendedName>
</protein>
<keyword evidence="8" id="KW-1185">Reference proteome</keyword>
<evidence type="ECO:0000259" key="6">
    <source>
        <dbReference type="Pfam" id="PF10277"/>
    </source>
</evidence>
<reference evidence="8" key="1">
    <citation type="submission" date="2011-02" db="EMBL/GenBank/DDBJ databases">
        <title>The Genome Sequence of Capsaspora owczarzaki ATCC 30864.</title>
        <authorList>
            <person name="Russ C."/>
            <person name="Cuomo C."/>
            <person name="Burger G."/>
            <person name="Gray M.W."/>
            <person name="Holland P.W.H."/>
            <person name="King N."/>
            <person name="Lang F.B.F."/>
            <person name="Roger A.J."/>
            <person name="Ruiz-Trillo I."/>
            <person name="Young S.K."/>
            <person name="Zeng Q."/>
            <person name="Gargeya S."/>
            <person name="Alvarado L."/>
            <person name="Berlin A."/>
            <person name="Chapman S.B."/>
            <person name="Chen Z."/>
            <person name="Freedman E."/>
            <person name="Gellesch M."/>
            <person name="Goldberg J."/>
            <person name="Griggs A."/>
            <person name="Gujja S."/>
            <person name="Heilman E."/>
            <person name="Heiman D."/>
            <person name="Howarth C."/>
            <person name="Mehta T."/>
            <person name="Neiman D."/>
            <person name="Pearson M."/>
            <person name="Roberts A."/>
            <person name="Saif S."/>
            <person name="Shea T."/>
            <person name="Shenoy N."/>
            <person name="Sisk P."/>
            <person name="Stolte C."/>
            <person name="Sykes S."/>
            <person name="White J."/>
            <person name="Yandava C."/>
            <person name="Haas B."/>
            <person name="Nusbaum C."/>
            <person name="Birren B."/>
        </authorList>
    </citation>
    <scope>NUCLEOTIDE SEQUENCE</scope>
    <source>
        <strain evidence="8">ATCC 30864</strain>
    </source>
</reference>
<dbReference type="GO" id="GO:0012505">
    <property type="term" value="C:endomembrane system"/>
    <property type="evidence" value="ECO:0007669"/>
    <property type="project" value="UniProtKB-SubCell"/>
</dbReference>
<dbReference type="PhylomeDB" id="A0A0D2WT94"/>
<evidence type="ECO:0000313" key="7">
    <source>
        <dbReference type="EMBL" id="KJE95595.1"/>
    </source>
</evidence>
<keyword evidence="2 5" id="KW-0812">Transmembrane</keyword>
<feature type="domain" description="CWH43-like N-terminal" evidence="6">
    <location>
        <begin position="11"/>
        <end position="209"/>
    </location>
</feature>
<feature type="transmembrane region" description="Helical" evidence="5">
    <location>
        <begin position="184"/>
        <end position="208"/>
    </location>
</feature>
<gene>
    <name evidence="7" type="ORF">CAOG_006033</name>
</gene>
<dbReference type="InterPro" id="IPR019402">
    <property type="entry name" value="CWH43_N"/>
</dbReference>
<comment type="subcellular location">
    <subcellularLocation>
        <location evidence="1">Endomembrane system</location>
        <topology evidence="1">Multi-pass membrane protein</topology>
    </subcellularLocation>
</comment>
<keyword evidence="3 5" id="KW-1133">Transmembrane helix</keyword>
<dbReference type="PANTHER" id="PTHR21324:SF2">
    <property type="entry name" value="EG:22E5.9 PROTEIN"/>
    <property type="match status" value="1"/>
</dbReference>
<feature type="transmembrane region" description="Helical" evidence="5">
    <location>
        <begin position="119"/>
        <end position="139"/>
    </location>
</feature>
<dbReference type="AlphaFoldDB" id="A0A0D2WT94"/>
<dbReference type="PANTHER" id="PTHR21324">
    <property type="entry name" value="FASTING-INDUCIBLE INTEGRAL MEMBRANE PROTEIN TM6P1-RELATED"/>
    <property type="match status" value="1"/>
</dbReference>
<accession>A0A0D2WT94</accession>
<dbReference type="eggNOG" id="ENOG502SEVA">
    <property type="taxonomic scope" value="Eukaryota"/>
</dbReference>
<evidence type="ECO:0000313" key="8">
    <source>
        <dbReference type="Proteomes" id="UP000008743"/>
    </source>
</evidence>
<dbReference type="EMBL" id="KE346369">
    <property type="protein sequence ID" value="KJE95595.1"/>
    <property type="molecule type" value="Genomic_DNA"/>
</dbReference>
<dbReference type="OrthoDB" id="10668092at2759"/>
<feature type="transmembrane region" description="Helical" evidence="5">
    <location>
        <begin position="12"/>
        <end position="35"/>
    </location>
</feature>
<dbReference type="InParanoid" id="A0A0D2WT94"/>
<evidence type="ECO:0000256" key="3">
    <source>
        <dbReference type="ARBA" id="ARBA00022989"/>
    </source>
</evidence>